<keyword evidence="2" id="KW-1185">Reference proteome</keyword>
<dbReference type="EMBL" id="AP026560">
    <property type="protein sequence ID" value="BDP40384.1"/>
    <property type="molecule type" value="Genomic_DNA"/>
</dbReference>
<name>A0ABN6RBR9_9DEIO</name>
<dbReference type="Proteomes" id="UP001064971">
    <property type="component" value="Chromosome"/>
</dbReference>
<proteinExistence type="predicted"/>
<gene>
    <name evidence="1" type="ORF">DAETH_03530</name>
</gene>
<evidence type="ECO:0000313" key="1">
    <source>
        <dbReference type="EMBL" id="BDP40384.1"/>
    </source>
</evidence>
<accession>A0ABN6RBR9</accession>
<reference evidence="1" key="1">
    <citation type="submission" date="2022-07" db="EMBL/GenBank/DDBJ databases">
        <title>Complete Genome Sequence of the Radioresistant Bacterium Deinococcus aetherius ST0316, Isolated from the Air Dust collected in Lower Stratosphere above Japan.</title>
        <authorList>
            <person name="Satoh K."/>
            <person name="Hagiwara K."/>
            <person name="Katsumata K."/>
            <person name="Kubo A."/>
            <person name="Yokobori S."/>
            <person name="Yamagishi A."/>
            <person name="Oono Y."/>
            <person name="Narumi I."/>
        </authorList>
    </citation>
    <scope>NUCLEOTIDE SEQUENCE</scope>
    <source>
        <strain evidence="1">ST0316</strain>
    </source>
</reference>
<sequence>MVEVFEELRRPVVARVGEDVRERVEPLLRLHIVELFAFLRGQACTRWHFRHAASVGPGIHPFQQGETQSFTRLNGKYDKLGR</sequence>
<protein>
    <submittedName>
        <fullName evidence="1">Uncharacterized protein</fullName>
    </submittedName>
</protein>
<organism evidence="1 2">
    <name type="scientific">Deinococcus aetherius</name>
    <dbReference type="NCBI Taxonomy" id="200252"/>
    <lineage>
        <taxon>Bacteria</taxon>
        <taxon>Thermotogati</taxon>
        <taxon>Deinococcota</taxon>
        <taxon>Deinococci</taxon>
        <taxon>Deinococcales</taxon>
        <taxon>Deinococcaceae</taxon>
        <taxon>Deinococcus</taxon>
    </lineage>
</organism>
<evidence type="ECO:0000313" key="2">
    <source>
        <dbReference type="Proteomes" id="UP001064971"/>
    </source>
</evidence>